<keyword evidence="2" id="KW-0503">Monooxygenase</keyword>
<dbReference type="RefSeq" id="WP_160380641.1">
    <property type="nucleotide sequence ID" value="NZ_WNXQ01000001.1"/>
</dbReference>
<sequence>MPTIEAGTGVVTHINTFEVDPENQDALVRSLTETVAAARGMPGWISASIHRSYDGRRVINYVQFESHEAAQRVTQELLRLGLIQKNTAIGRVIPGQYQVVHTLTAD</sequence>
<dbReference type="AlphaFoldDB" id="A0A844W1A3"/>
<dbReference type="SUPFAM" id="SSF54909">
    <property type="entry name" value="Dimeric alpha+beta barrel"/>
    <property type="match status" value="1"/>
</dbReference>
<name>A0A844W1A3_9RHOB</name>
<evidence type="ECO:0000313" key="2">
    <source>
        <dbReference type="EMBL" id="MWB76494.1"/>
    </source>
</evidence>
<protein>
    <submittedName>
        <fullName evidence="2">Antibiotic biosynthesis monooxygenase</fullName>
    </submittedName>
</protein>
<feature type="domain" description="ABM" evidence="1">
    <location>
        <begin position="11"/>
        <end position="72"/>
    </location>
</feature>
<dbReference type="Pfam" id="PF03992">
    <property type="entry name" value="ABM"/>
    <property type="match status" value="1"/>
</dbReference>
<dbReference type="InterPro" id="IPR011008">
    <property type="entry name" value="Dimeric_a/b-barrel"/>
</dbReference>
<comment type="caution">
    <text evidence="2">The sequence shown here is derived from an EMBL/GenBank/DDBJ whole genome shotgun (WGS) entry which is preliminary data.</text>
</comment>
<gene>
    <name evidence="2" type="ORF">GLS40_00495</name>
</gene>
<reference evidence="2 3" key="1">
    <citation type="submission" date="2019-11" db="EMBL/GenBank/DDBJ databases">
        <title>Pseudooceanicola pacifica sp. nov., isolated from deep-sea sediment of the Pacific Ocean.</title>
        <authorList>
            <person name="Lyu L."/>
        </authorList>
    </citation>
    <scope>NUCLEOTIDE SEQUENCE [LARGE SCALE GENOMIC DNA]</scope>
    <source>
        <strain evidence="2 3">216_PA32_1</strain>
    </source>
</reference>
<organism evidence="2 3">
    <name type="scientific">Pseudooceanicola pacificus</name>
    <dbReference type="NCBI Taxonomy" id="2676438"/>
    <lineage>
        <taxon>Bacteria</taxon>
        <taxon>Pseudomonadati</taxon>
        <taxon>Pseudomonadota</taxon>
        <taxon>Alphaproteobacteria</taxon>
        <taxon>Rhodobacterales</taxon>
        <taxon>Paracoccaceae</taxon>
        <taxon>Pseudooceanicola</taxon>
    </lineage>
</organism>
<keyword evidence="2" id="KW-0560">Oxidoreductase</keyword>
<accession>A0A844W1A3</accession>
<dbReference type="GO" id="GO:0004497">
    <property type="term" value="F:monooxygenase activity"/>
    <property type="evidence" value="ECO:0007669"/>
    <property type="project" value="UniProtKB-KW"/>
</dbReference>
<dbReference type="EMBL" id="WNXQ01000001">
    <property type="protein sequence ID" value="MWB76494.1"/>
    <property type="molecule type" value="Genomic_DNA"/>
</dbReference>
<dbReference type="InterPro" id="IPR007138">
    <property type="entry name" value="ABM_dom"/>
</dbReference>
<keyword evidence="3" id="KW-1185">Reference proteome</keyword>
<evidence type="ECO:0000259" key="1">
    <source>
        <dbReference type="Pfam" id="PF03992"/>
    </source>
</evidence>
<proteinExistence type="predicted"/>
<evidence type="ECO:0000313" key="3">
    <source>
        <dbReference type="Proteomes" id="UP000443843"/>
    </source>
</evidence>
<dbReference type="Proteomes" id="UP000443843">
    <property type="component" value="Unassembled WGS sequence"/>
</dbReference>
<dbReference type="Gene3D" id="3.30.70.100">
    <property type="match status" value="1"/>
</dbReference>